<proteinExistence type="predicted"/>
<dbReference type="AlphaFoldDB" id="A0A1G5JV05"/>
<name>A0A1G5JV05_9BACL</name>
<reference evidence="2" key="1">
    <citation type="submission" date="2016-10" db="EMBL/GenBank/DDBJ databases">
        <authorList>
            <person name="Varghese N."/>
            <person name="Submissions S."/>
        </authorList>
    </citation>
    <scope>NUCLEOTIDE SEQUENCE [LARGE SCALE GENOMIC DNA]</scope>
    <source>
        <strain evidence="2">BL9</strain>
    </source>
</reference>
<dbReference type="Gene3D" id="2.180.10.10">
    <property type="entry name" value="RHS repeat-associated core"/>
    <property type="match status" value="1"/>
</dbReference>
<evidence type="ECO:0000313" key="1">
    <source>
        <dbReference type="EMBL" id="SCY91731.1"/>
    </source>
</evidence>
<accession>A0A1G5JV05</accession>
<organism evidence="1 2">
    <name type="scientific">Paenibacillus polysaccharolyticus</name>
    <dbReference type="NCBI Taxonomy" id="582692"/>
    <lineage>
        <taxon>Bacteria</taxon>
        <taxon>Bacillati</taxon>
        <taxon>Bacillota</taxon>
        <taxon>Bacilli</taxon>
        <taxon>Bacillales</taxon>
        <taxon>Paenibacillaceae</taxon>
        <taxon>Paenibacillus</taxon>
    </lineage>
</organism>
<gene>
    <name evidence="1" type="ORF">SAMN05720606_11220</name>
</gene>
<dbReference type="RefSeq" id="WP_090922339.1">
    <property type="nucleotide sequence ID" value="NZ_FMVM01000012.1"/>
</dbReference>
<evidence type="ECO:0000313" key="2">
    <source>
        <dbReference type="Proteomes" id="UP000198538"/>
    </source>
</evidence>
<protein>
    <submittedName>
        <fullName evidence="1">Uncharacterized protein</fullName>
    </submittedName>
</protein>
<dbReference type="EMBL" id="FMVM01000012">
    <property type="protein sequence ID" value="SCY91731.1"/>
    <property type="molecule type" value="Genomic_DNA"/>
</dbReference>
<dbReference type="Proteomes" id="UP000198538">
    <property type="component" value="Unassembled WGS sequence"/>
</dbReference>
<keyword evidence="2" id="KW-1185">Reference proteome</keyword>
<sequence length="305" mass="34015">MDIITYGKVVKLSNEVKDAREGNVTLDARLDKIESGTITVVNDKQGLPVQGVLRTIYAVIADEDHQNMPMLYTCGPNGYVPLKGVSISYKSNGILNIAGEDITVYKHPASHSADILNDGELNKVFTAEERLKLSGVEANANHYTHPDTHSADIIVDGETHVSMTTAERKRLSTIDPWEIYSDLVDYVDVVTYFAFDEEGRIIRQVVTDSYTEQSVMEPMWTIPSSTDSYAENDAFLLISVGEVYRYDGNEFVQLPAILDAIYEYDDEGRMISKSITTMGSTPIKTNYTYVYDSSGNRIAVKKYQG</sequence>
<dbReference type="STRING" id="582692.SAMN05720606_11220"/>